<keyword evidence="1 4" id="KW-0805">Transcription regulation</keyword>
<evidence type="ECO:0000259" key="5">
    <source>
        <dbReference type="PROSITE" id="PS50943"/>
    </source>
</evidence>
<comment type="caution">
    <text evidence="6">The sequence shown here is derived from an EMBL/GenBank/DDBJ whole genome shotgun (WGS) entry which is preliminary data.</text>
</comment>
<dbReference type="InterPro" id="IPR001387">
    <property type="entry name" value="Cro/C1-type_HTH"/>
</dbReference>
<evidence type="ECO:0000313" key="6">
    <source>
        <dbReference type="EMBL" id="MBM3282250.1"/>
    </source>
</evidence>
<dbReference type="HAMAP" id="MF_00584">
    <property type="entry name" value="HTH_type_cro_C1"/>
    <property type="match status" value="1"/>
</dbReference>
<dbReference type="Gene3D" id="1.10.260.40">
    <property type="entry name" value="lambda repressor-like DNA-binding domains"/>
    <property type="match status" value="1"/>
</dbReference>
<dbReference type="PROSITE" id="PS50943">
    <property type="entry name" value="HTH_CROC1"/>
    <property type="match status" value="1"/>
</dbReference>
<keyword evidence="2 4" id="KW-0238">DNA-binding</keyword>
<name>A0A8T4C8H4_9ARCH</name>
<evidence type="ECO:0000256" key="1">
    <source>
        <dbReference type="ARBA" id="ARBA00023015"/>
    </source>
</evidence>
<dbReference type="SMART" id="SM00530">
    <property type="entry name" value="HTH_XRE"/>
    <property type="match status" value="1"/>
</dbReference>
<organism evidence="6 7">
    <name type="scientific">Candidatus Iainarchaeum sp</name>
    <dbReference type="NCBI Taxonomy" id="3101447"/>
    <lineage>
        <taxon>Archaea</taxon>
        <taxon>Candidatus Iainarchaeota</taxon>
        <taxon>Candidatus Iainarchaeia</taxon>
        <taxon>Candidatus Iainarchaeales</taxon>
        <taxon>Candidatus Iainarchaeaceae</taxon>
        <taxon>Candidatus Iainarchaeum</taxon>
    </lineage>
</organism>
<feature type="domain" description="HTH cro/C1-type" evidence="5">
    <location>
        <begin position="130"/>
        <end position="187"/>
    </location>
</feature>
<sequence length="312" mass="36105">MIRPTLLERVLQLLREYGFTYQSFFDSNSSFDIIARQQNIVLILKVLSNIDSLRAEHARDLQKLTHSFNAHSLVIGEKTKVFELQNNVLYERYGLPVLSLKGFELLLQQRMPAQRSFKGKNIVELDVNTLRKEREARDLTLKELSERAGISLESLHRYEHGSPAQLDVAEKLEEILHAKLIRGINVFEHCYPLVERAEQNPLSINALDQLRELGLKLSVFERAPLTAAAEDEHRLLISHVEDTHHAAKKAMQLEKTQHVVKQPGIIVTRSRKNLHVNNVPILREEEISTFSNVKDMLKTMNERRESRKKEKK</sequence>
<evidence type="ECO:0000256" key="3">
    <source>
        <dbReference type="ARBA" id="ARBA00023163"/>
    </source>
</evidence>
<reference evidence="6" key="1">
    <citation type="submission" date="2019-03" db="EMBL/GenBank/DDBJ databases">
        <title>Lake Tanganyika Metagenome-Assembled Genomes (MAGs).</title>
        <authorList>
            <person name="Tran P."/>
        </authorList>
    </citation>
    <scope>NUCLEOTIDE SEQUENCE</scope>
    <source>
        <strain evidence="6">M_DeepCast_50m_m2_156</strain>
    </source>
</reference>
<dbReference type="CDD" id="cd00093">
    <property type="entry name" value="HTH_XRE"/>
    <property type="match status" value="1"/>
</dbReference>
<keyword evidence="3 4" id="KW-0804">Transcription</keyword>
<dbReference type="GO" id="GO:0003700">
    <property type="term" value="F:DNA-binding transcription factor activity"/>
    <property type="evidence" value="ECO:0007669"/>
    <property type="project" value="UniProtKB-UniRule"/>
</dbReference>
<dbReference type="InterPro" id="IPR059051">
    <property type="entry name" value="MTH_967_PDDEXK"/>
</dbReference>
<evidence type="ECO:0000256" key="4">
    <source>
        <dbReference type="HAMAP-Rule" id="MF_00584"/>
    </source>
</evidence>
<dbReference type="Proteomes" id="UP000774699">
    <property type="component" value="Unassembled WGS sequence"/>
</dbReference>
<dbReference type="InterPro" id="IPR020886">
    <property type="entry name" value="MTH_967-like"/>
</dbReference>
<dbReference type="SUPFAM" id="SSF47413">
    <property type="entry name" value="lambda repressor-like DNA-binding domains"/>
    <property type="match status" value="1"/>
</dbReference>
<dbReference type="AlphaFoldDB" id="A0A8T4C8H4"/>
<gene>
    <name evidence="6" type="ORF">FJY86_02840</name>
</gene>
<accession>A0A8T4C8H4</accession>
<dbReference type="GO" id="GO:0003677">
    <property type="term" value="F:DNA binding"/>
    <property type="evidence" value="ECO:0007669"/>
    <property type="project" value="UniProtKB-KW"/>
</dbReference>
<dbReference type="EMBL" id="VGJJ01000018">
    <property type="protein sequence ID" value="MBM3282250.1"/>
    <property type="molecule type" value="Genomic_DNA"/>
</dbReference>
<dbReference type="Pfam" id="PF26553">
    <property type="entry name" value="PDDEXK_19"/>
    <property type="match status" value="1"/>
</dbReference>
<dbReference type="InterPro" id="IPR010982">
    <property type="entry name" value="Lambda_DNA-bd_dom_sf"/>
</dbReference>
<proteinExistence type="inferred from homology"/>
<dbReference type="Pfam" id="PF01381">
    <property type="entry name" value="HTH_3"/>
    <property type="match status" value="1"/>
</dbReference>
<protein>
    <recommendedName>
        <fullName evidence="4">Putative HTH-type transcriptional regulatory protein FJY86_02840</fullName>
    </recommendedName>
</protein>
<evidence type="ECO:0000256" key="2">
    <source>
        <dbReference type="ARBA" id="ARBA00023125"/>
    </source>
</evidence>
<evidence type="ECO:0000313" key="7">
    <source>
        <dbReference type="Proteomes" id="UP000774699"/>
    </source>
</evidence>